<dbReference type="InterPro" id="IPR015940">
    <property type="entry name" value="UBA"/>
</dbReference>
<gene>
    <name evidence="4" type="ORF">B0H64DRAFT_428293</name>
</gene>
<feature type="compositionally biased region" description="Low complexity" evidence="1">
    <location>
        <begin position="304"/>
        <end position="341"/>
    </location>
</feature>
<dbReference type="GO" id="GO:0005829">
    <property type="term" value="C:cytosol"/>
    <property type="evidence" value="ECO:0007669"/>
    <property type="project" value="TreeGrafter"/>
</dbReference>
<dbReference type="Gene3D" id="1.10.8.10">
    <property type="entry name" value="DNA helicase RuvA subunit, C-terminal domain"/>
    <property type="match status" value="1"/>
</dbReference>
<dbReference type="CDD" id="cd14324">
    <property type="entry name" value="UBA_Dsk2p_like"/>
    <property type="match status" value="1"/>
</dbReference>
<dbReference type="RefSeq" id="XP_062663702.1">
    <property type="nucleotide sequence ID" value="XM_062805838.1"/>
</dbReference>
<dbReference type="PROSITE" id="PS50030">
    <property type="entry name" value="UBA"/>
    <property type="match status" value="1"/>
</dbReference>
<feature type="region of interest" description="Disordered" evidence="1">
    <location>
        <begin position="226"/>
        <end position="257"/>
    </location>
</feature>
<sequence>MADSAEAGSDAQITFKVKSSNDKTHTITMEESASVLELKSKLAGSDFEDIPADRQRLIYSGRIMKDSDALSVYKIKNMNTIHMVKSARSNAPPAATSASASTPTPAAVPQNMAAGSIAGDPLAGLTGARFAGHINLPSADMFGADGGMGAPPSEDQIAEMLSNPMVAQTMNEALNNPNFVDYMIRSNPQLANLPNAREMLQSPAFRDMMTNPEAIRMAARMRRALHGGGDASFPAPGATDNTPAGAAGTGAPAGAGNAAGDEHLRALFGGGGGAANPFAPGAANPFAPFLGMMGPGGLAGMGATGQAPAAPAQPAASPENRGAPAGQPGNPAQAANPFNALFGGGGGGGGGGGAGAGAGAPGANANNPFGLPPISPEAMQQLAQMWGLGAPGAAAAAPAPVDNRPPEERYAEQLRQLNDMGFFDFDSNVAALRRSGGSVQGAIEHLLSGP</sequence>
<organism evidence="4 5">
    <name type="scientific">Chaetomium fimeti</name>
    <dbReference type="NCBI Taxonomy" id="1854472"/>
    <lineage>
        <taxon>Eukaryota</taxon>
        <taxon>Fungi</taxon>
        <taxon>Dikarya</taxon>
        <taxon>Ascomycota</taxon>
        <taxon>Pezizomycotina</taxon>
        <taxon>Sordariomycetes</taxon>
        <taxon>Sordariomycetidae</taxon>
        <taxon>Sordariales</taxon>
        <taxon>Chaetomiaceae</taxon>
        <taxon>Chaetomium</taxon>
    </lineage>
</organism>
<evidence type="ECO:0000256" key="1">
    <source>
        <dbReference type="SAM" id="MobiDB-lite"/>
    </source>
</evidence>
<evidence type="ECO:0000313" key="4">
    <source>
        <dbReference type="EMBL" id="KAK3300188.1"/>
    </source>
</evidence>
<dbReference type="InterPro" id="IPR009060">
    <property type="entry name" value="UBA-like_sf"/>
</dbReference>
<protein>
    <recommendedName>
        <fullName evidence="6">Deubiquitination-protection protein dph1</fullName>
    </recommendedName>
</protein>
<dbReference type="SMART" id="SM00213">
    <property type="entry name" value="UBQ"/>
    <property type="match status" value="1"/>
</dbReference>
<dbReference type="FunFam" id="1.10.8.10:FF:000024">
    <property type="entry name" value="Ubiquitin domain-containing protein DSK2"/>
    <property type="match status" value="1"/>
</dbReference>
<comment type="caution">
    <text evidence="4">The sequence shown here is derived from an EMBL/GenBank/DDBJ whole genome shotgun (WGS) entry which is preliminary data.</text>
</comment>
<feature type="compositionally biased region" description="Low complexity" evidence="1">
    <location>
        <begin position="234"/>
        <end position="246"/>
    </location>
</feature>
<feature type="domain" description="UBA" evidence="2">
    <location>
        <begin position="405"/>
        <end position="449"/>
    </location>
</feature>
<dbReference type="InterPro" id="IPR029071">
    <property type="entry name" value="Ubiquitin-like_domsf"/>
</dbReference>
<evidence type="ECO:0000259" key="3">
    <source>
        <dbReference type="PROSITE" id="PS50053"/>
    </source>
</evidence>
<dbReference type="CDD" id="cd16106">
    <property type="entry name" value="Ubl_Dsk2p_like"/>
    <property type="match status" value="1"/>
</dbReference>
<dbReference type="AlphaFoldDB" id="A0AAE0HPA0"/>
<evidence type="ECO:0000259" key="2">
    <source>
        <dbReference type="PROSITE" id="PS50030"/>
    </source>
</evidence>
<evidence type="ECO:0000313" key="5">
    <source>
        <dbReference type="Proteomes" id="UP001278766"/>
    </source>
</evidence>
<proteinExistence type="predicted"/>
<dbReference type="GO" id="GO:0006511">
    <property type="term" value="P:ubiquitin-dependent protein catabolic process"/>
    <property type="evidence" value="ECO:0007669"/>
    <property type="project" value="TreeGrafter"/>
</dbReference>
<accession>A0AAE0HPA0</accession>
<dbReference type="GeneID" id="87842786"/>
<name>A0AAE0HPA0_9PEZI</name>
<reference evidence="4" key="1">
    <citation type="journal article" date="2023" name="Mol. Phylogenet. Evol.">
        <title>Genome-scale phylogeny and comparative genomics of the fungal order Sordariales.</title>
        <authorList>
            <person name="Hensen N."/>
            <person name="Bonometti L."/>
            <person name="Westerberg I."/>
            <person name="Brannstrom I.O."/>
            <person name="Guillou S."/>
            <person name="Cros-Aarteil S."/>
            <person name="Calhoun S."/>
            <person name="Haridas S."/>
            <person name="Kuo A."/>
            <person name="Mondo S."/>
            <person name="Pangilinan J."/>
            <person name="Riley R."/>
            <person name="LaButti K."/>
            <person name="Andreopoulos B."/>
            <person name="Lipzen A."/>
            <person name="Chen C."/>
            <person name="Yan M."/>
            <person name="Daum C."/>
            <person name="Ng V."/>
            <person name="Clum A."/>
            <person name="Steindorff A."/>
            <person name="Ohm R.A."/>
            <person name="Martin F."/>
            <person name="Silar P."/>
            <person name="Natvig D.O."/>
            <person name="Lalanne C."/>
            <person name="Gautier V."/>
            <person name="Ament-Velasquez S.L."/>
            <person name="Kruys A."/>
            <person name="Hutchinson M.I."/>
            <person name="Powell A.J."/>
            <person name="Barry K."/>
            <person name="Miller A.N."/>
            <person name="Grigoriev I.V."/>
            <person name="Debuchy R."/>
            <person name="Gladieux P."/>
            <person name="Hiltunen Thoren M."/>
            <person name="Johannesson H."/>
        </authorList>
    </citation>
    <scope>NUCLEOTIDE SEQUENCE</scope>
    <source>
        <strain evidence="4">CBS 168.71</strain>
    </source>
</reference>
<reference evidence="4" key="2">
    <citation type="submission" date="2023-06" db="EMBL/GenBank/DDBJ databases">
        <authorList>
            <consortium name="Lawrence Berkeley National Laboratory"/>
            <person name="Haridas S."/>
            <person name="Hensen N."/>
            <person name="Bonometti L."/>
            <person name="Westerberg I."/>
            <person name="Brannstrom I.O."/>
            <person name="Guillou S."/>
            <person name="Cros-Aarteil S."/>
            <person name="Calhoun S."/>
            <person name="Kuo A."/>
            <person name="Mondo S."/>
            <person name="Pangilinan J."/>
            <person name="Riley R."/>
            <person name="Labutti K."/>
            <person name="Andreopoulos B."/>
            <person name="Lipzen A."/>
            <person name="Chen C."/>
            <person name="Yanf M."/>
            <person name="Daum C."/>
            <person name="Ng V."/>
            <person name="Clum A."/>
            <person name="Steindorff A."/>
            <person name="Ohm R."/>
            <person name="Martin F."/>
            <person name="Silar P."/>
            <person name="Natvig D."/>
            <person name="Lalanne C."/>
            <person name="Gautier V."/>
            <person name="Ament-Velasquez S.L."/>
            <person name="Kruys A."/>
            <person name="Hutchinson M.I."/>
            <person name="Powell A.J."/>
            <person name="Barry K."/>
            <person name="Miller A.N."/>
            <person name="Grigoriev I.V."/>
            <person name="Debuchy R."/>
            <person name="Gladieux P."/>
            <person name="Thoren M.H."/>
            <person name="Johannesson H."/>
        </authorList>
    </citation>
    <scope>NUCLEOTIDE SEQUENCE</scope>
    <source>
        <strain evidence="4">CBS 168.71</strain>
    </source>
</reference>
<dbReference type="SUPFAM" id="SSF46934">
    <property type="entry name" value="UBA-like"/>
    <property type="match status" value="1"/>
</dbReference>
<evidence type="ECO:0008006" key="6">
    <source>
        <dbReference type="Google" id="ProtNLM"/>
    </source>
</evidence>
<dbReference type="PANTHER" id="PTHR10677">
    <property type="entry name" value="UBIQUILIN"/>
    <property type="match status" value="1"/>
</dbReference>
<dbReference type="InterPro" id="IPR000626">
    <property type="entry name" value="Ubiquitin-like_dom"/>
</dbReference>
<dbReference type="PROSITE" id="PS50053">
    <property type="entry name" value="UBIQUITIN_2"/>
    <property type="match status" value="1"/>
</dbReference>
<dbReference type="PANTHER" id="PTHR10677:SF3">
    <property type="entry name" value="FI07626P-RELATED"/>
    <property type="match status" value="1"/>
</dbReference>
<dbReference type="Proteomes" id="UP001278766">
    <property type="component" value="Unassembled WGS sequence"/>
</dbReference>
<dbReference type="Pfam" id="PF23195">
    <property type="entry name" value="UBQLN1"/>
    <property type="match status" value="1"/>
</dbReference>
<dbReference type="Pfam" id="PF00240">
    <property type="entry name" value="ubiquitin"/>
    <property type="match status" value="1"/>
</dbReference>
<dbReference type="EMBL" id="JAUEPN010000001">
    <property type="protein sequence ID" value="KAK3300188.1"/>
    <property type="molecule type" value="Genomic_DNA"/>
</dbReference>
<dbReference type="SMART" id="SM00165">
    <property type="entry name" value="UBA"/>
    <property type="match status" value="1"/>
</dbReference>
<dbReference type="SMART" id="SM00727">
    <property type="entry name" value="STI1"/>
    <property type="match status" value="2"/>
</dbReference>
<keyword evidence="5" id="KW-1185">Reference proteome</keyword>
<feature type="domain" description="Ubiquitin-like" evidence="3">
    <location>
        <begin position="13"/>
        <end position="90"/>
    </location>
</feature>
<feature type="region of interest" description="Disordered" evidence="1">
    <location>
        <begin position="303"/>
        <end position="343"/>
    </location>
</feature>
<dbReference type="InterPro" id="IPR015496">
    <property type="entry name" value="Ubiquilin"/>
</dbReference>
<dbReference type="GO" id="GO:0031593">
    <property type="term" value="F:polyubiquitin modification-dependent protein binding"/>
    <property type="evidence" value="ECO:0007669"/>
    <property type="project" value="TreeGrafter"/>
</dbReference>
<dbReference type="SUPFAM" id="SSF54236">
    <property type="entry name" value="Ubiquitin-like"/>
    <property type="match status" value="1"/>
</dbReference>
<dbReference type="Pfam" id="PF00627">
    <property type="entry name" value="UBA"/>
    <property type="match status" value="1"/>
</dbReference>
<dbReference type="InterPro" id="IPR006636">
    <property type="entry name" value="STI1_HS-bd"/>
</dbReference>
<dbReference type="Gene3D" id="3.10.20.90">
    <property type="entry name" value="Phosphatidylinositol 3-kinase Catalytic Subunit, Chain A, domain 1"/>
    <property type="match status" value="1"/>
</dbReference>